<evidence type="ECO:0000313" key="2">
    <source>
        <dbReference type="EMBL" id="MFC2926513.1"/>
    </source>
</evidence>
<evidence type="ECO:0000313" key="3">
    <source>
        <dbReference type="Proteomes" id="UP001595379"/>
    </source>
</evidence>
<dbReference type="EC" id="2.3.1.-" evidence="2"/>
<dbReference type="InterPro" id="IPR016181">
    <property type="entry name" value="Acyl_CoA_acyltransferase"/>
</dbReference>
<organism evidence="2 3">
    <name type="scientific">Hyphobacterium vulgare</name>
    <dbReference type="NCBI Taxonomy" id="1736751"/>
    <lineage>
        <taxon>Bacteria</taxon>
        <taxon>Pseudomonadati</taxon>
        <taxon>Pseudomonadota</taxon>
        <taxon>Alphaproteobacteria</taxon>
        <taxon>Maricaulales</taxon>
        <taxon>Maricaulaceae</taxon>
        <taxon>Hyphobacterium</taxon>
    </lineage>
</organism>
<keyword evidence="2" id="KW-0012">Acyltransferase</keyword>
<proteinExistence type="predicted"/>
<gene>
    <name evidence="2" type="ORF">ACFOOR_10390</name>
</gene>
<keyword evidence="2" id="KW-0808">Transferase</keyword>
<dbReference type="InterPro" id="IPR045057">
    <property type="entry name" value="Gcn5-rel_NAT"/>
</dbReference>
<protein>
    <submittedName>
        <fullName evidence="2">GNAT family N-acetyltransferase</fullName>
        <ecNumber evidence="2">2.3.1.-</ecNumber>
    </submittedName>
</protein>
<keyword evidence="3" id="KW-1185">Reference proteome</keyword>
<dbReference type="SUPFAM" id="SSF55729">
    <property type="entry name" value="Acyl-CoA N-acyltransferases (Nat)"/>
    <property type="match status" value="1"/>
</dbReference>
<name>A0ABV6ZYU0_9PROT</name>
<dbReference type="GO" id="GO:0016746">
    <property type="term" value="F:acyltransferase activity"/>
    <property type="evidence" value="ECO:0007669"/>
    <property type="project" value="UniProtKB-KW"/>
</dbReference>
<evidence type="ECO:0000259" key="1">
    <source>
        <dbReference type="PROSITE" id="PS51729"/>
    </source>
</evidence>
<dbReference type="PANTHER" id="PTHR31435:SF10">
    <property type="entry name" value="BSR4717 PROTEIN"/>
    <property type="match status" value="1"/>
</dbReference>
<dbReference type="PANTHER" id="PTHR31435">
    <property type="entry name" value="PROTEIN NATD1"/>
    <property type="match status" value="1"/>
</dbReference>
<accession>A0ABV6ZYU0</accession>
<reference evidence="3" key="1">
    <citation type="journal article" date="2019" name="Int. J. Syst. Evol. Microbiol.">
        <title>The Global Catalogue of Microorganisms (GCM) 10K type strain sequencing project: providing services to taxonomists for standard genome sequencing and annotation.</title>
        <authorList>
            <consortium name="The Broad Institute Genomics Platform"/>
            <consortium name="The Broad Institute Genome Sequencing Center for Infectious Disease"/>
            <person name="Wu L."/>
            <person name="Ma J."/>
        </authorList>
    </citation>
    <scope>NUCLEOTIDE SEQUENCE [LARGE SCALE GENOMIC DNA]</scope>
    <source>
        <strain evidence="3">KCTC 52487</strain>
    </source>
</reference>
<dbReference type="PROSITE" id="PS51729">
    <property type="entry name" value="GNAT_YJDJ"/>
    <property type="match status" value="1"/>
</dbReference>
<dbReference type="RefSeq" id="WP_343164303.1">
    <property type="nucleotide sequence ID" value="NZ_JBHRSV010000019.1"/>
</dbReference>
<dbReference type="Proteomes" id="UP001595379">
    <property type="component" value="Unassembled WGS sequence"/>
</dbReference>
<dbReference type="Gene3D" id="3.40.630.30">
    <property type="match status" value="1"/>
</dbReference>
<comment type="caution">
    <text evidence="2">The sequence shown here is derived from an EMBL/GenBank/DDBJ whole genome shotgun (WGS) entry which is preliminary data.</text>
</comment>
<dbReference type="InterPro" id="IPR031165">
    <property type="entry name" value="GNAT_YJDJ"/>
</dbReference>
<sequence length="97" mass="10639">MSEIHDVRHEQQETRGRFVIDLDNGAEAELTYSRAGATKWIADHTGVPDAYAGRGIAGQLARALVREARAAGVKIVPLCPYVAAWFRKHPEEADLVA</sequence>
<feature type="domain" description="N-acetyltransferase" evidence="1">
    <location>
        <begin position="10"/>
        <end position="97"/>
    </location>
</feature>
<dbReference type="EMBL" id="JBHRSV010000019">
    <property type="protein sequence ID" value="MFC2926513.1"/>
    <property type="molecule type" value="Genomic_DNA"/>
</dbReference>
<dbReference type="Pfam" id="PF14542">
    <property type="entry name" value="Acetyltransf_CG"/>
    <property type="match status" value="1"/>
</dbReference>